<sequence>MAERWQDIWETIPADAVSEQFITASGPGGQNVNKVATAAQLRINVFRLELAPPVYARLKSLGSAYLTNSGEMVITAKRHRTQAANRLDARERFVSLLQKARTLPAKRKKSRLNRVGKTKRLQGKKIRSAVKKSRGRVRPE</sequence>
<dbReference type="PANTHER" id="PTHR47814:SF1">
    <property type="entry name" value="PEPTIDYL-TRNA HYDROLASE ARFB"/>
    <property type="match status" value="1"/>
</dbReference>
<keyword evidence="3" id="KW-0378">Hydrolase</keyword>
<dbReference type="SUPFAM" id="SSF110916">
    <property type="entry name" value="Peptidyl-tRNA hydrolase domain-like"/>
    <property type="match status" value="1"/>
</dbReference>
<dbReference type="EMBL" id="CP136594">
    <property type="protein sequence ID" value="WOE75088.1"/>
    <property type="molecule type" value="Genomic_DNA"/>
</dbReference>
<evidence type="ECO:0000256" key="1">
    <source>
        <dbReference type="SAM" id="MobiDB-lite"/>
    </source>
</evidence>
<proteinExistence type="predicted"/>
<accession>A0AA97F6Y1</accession>
<dbReference type="EC" id="3.1.1.29" evidence="3"/>
<dbReference type="GO" id="GO:0004045">
    <property type="term" value="F:peptidyl-tRNA hydrolase activity"/>
    <property type="evidence" value="ECO:0007669"/>
    <property type="project" value="UniProtKB-EC"/>
</dbReference>
<dbReference type="InterPro" id="IPR000352">
    <property type="entry name" value="Pep_chain_release_fac_I"/>
</dbReference>
<evidence type="ECO:0000259" key="2">
    <source>
        <dbReference type="Pfam" id="PF00472"/>
    </source>
</evidence>
<dbReference type="GO" id="GO:0003747">
    <property type="term" value="F:translation release factor activity"/>
    <property type="evidence" value="ECO:0007669"/>
    <property type="project" value="InterPro"/>
</dbReference>
<dbReference type="NCBIfam" id="NF006718">
    <property type="entry name" value="PRK09256.1"/>
    <property type="match status" value="1"/>
</dbReference>
<feature type="domain" description="Prokaryotic-type class I peptide chain release factors" evidence="2">
    <location>
        <begin position="11"/>
        <end position="138"/>
    </location>
</feature>
<dbReference type="PANTHER" id="PTHR47814">
    <property type="entry name" value="PEPTIDYL-TRNA HYDROLASE ARFB"/>
    <property type="match status" value="1"/>
</dbReference>
<dbReference type="GO" id="GO:0043022">
    <property type="term" value="F:ribosome binding"/>
    <property type="evidence" value="ECO:0007669"/>
    <property type="project" value="TreeGrafter"/>
</dbReference>
<dbReference type="KEGG" id="acoa:RB602_14855"/>
<dbReference type="Proteomes" id="UP001302429">
    <property type="component" value="Chromosome"/>
</dbReference>
<reference evidence="3 4" key="1">
    <citation type="submission" date="2023-10" db="EMBL/GenBank/DDBJ databases">
        <title>Complete genome sequence of a Sphingomonadaceae bacterium.</title>
        <authorList>
            <person name="Yan C."/>
        </authorList>
    </citation>
    <scope>NUCLEOTIDE SEQUENCE [LARGE SCALE GENOMIC DNA]</scope>
    <source>
        <strain evidence="3 4">SCSIO 66989</strain>
    </source>
</reference>
<dbReference type="RefSeq" id="WP_317081678.1">
    <property type="nucleotide sequence ID" value="NZ_CP136594.1"/>
</dbReference>
<evidence type="ECO:0000313" key="4">
    <source>
        <dbReference type="Proteomes" id="UP001302429"/>
    </source>
</evidence>
<dbReference type="AlphaFoldDB" id="A0AA97F6Y1"/>
<keyword evidence="4" id="KW-1185">Reference proteome</keyword>
<gene>
    <name evidence="3" type="primary">arfB</name>
    <name evidence="3" type="ORF">RB602_14855</name>
</gene>
<dbReference type="Pfam" id="PF00472">
    <property type="entry name" value="RF-1"/>
    <property type="match status" value="1"/>
</dbReference>
<dbReference type="Gene3D" id="3.30.160.20">
    <property type="match status" value="1"/>
</dbReference>
<feature type="region of interest" description="Disordered" evidence="1">
    <location>
        <begin position="117"/>
        <end position="140"/>
    </location>
</feature>
<name>A0AA97F6Y1_9SPHN</name>
<organism evidence="3 4">
    <name type="scientific">Alterisphingorhabdus coralli</name>
    <dbReference type="NCBI Taxonomy" id="3071408"/>
    <lineage>
        <taxon>Bacteria</taxon>
        <taxon>Pseudomonadati</taxon>
        <taxon>Pseudomonadota</taxon>
        <taxon>Alphaproteobacteria</taxon>
        <taxon>Sphingomonadales</taxon>
        <taxon>Sphingomonadaceae</taxon>
        <taxon>Alterisphingorhabdus (ex Yan et al. 2024)</taxon>
    </lineage>
</organism>
<dbReference type="GO" id="GO:0072344">
    <property type="term" value="P:rescue of stalled ribosome"/>
    <property type="evidence" value="ECO:0007669"/>
    <property type="project" value="TreeGrafter"/>
</dbReference>
<evidence type="ECO:0000313" key="3">
    <source>
        <dbReference type="EMBL" id="WOE75088.1"/>
    </source>
</evidence>
<protein>
    <submittedName>
        <fullName evidence="3">Alternative ribosome rescue aminoacyl-tRNA hydrolase ArfB</fullName>
        <ecNumber evidence="3">3.1.1.29</ecNumber>
    </submittedName>
</protein>